<dbReference type="GO" id="GO:0003677">
    <property type="term" value="F:DNA binding"/>
    <property type="evidence" value="ECO:0007669"/>
    <property type="project" value="UniProtKB-KW"/>
</dbReference>
<dbReference type="GO" id="GO:0003700">
    <property type="term" value="F:DNA-binding transcription factor activity"/>
    <property type="evidence" value="ECO:0007669"/>
    <property type="project" value="InterPro"/>
</dbReference>
<keyword evidence="6" id="KW-0175">Coiled coil</keyword>
<dbReference type="FunFam" id="1.20.5.170:FF:000083">
    <property type="entry name" value="Transcription factor VIP1"/>
    <property type="match status" value="1"/>
</dbReference>
<feature type="compositionally biased region" description="Polar residues" evidence="7">
    <location>
        <begin position="299"/>
        <end position="314"/>
    </location>
</feature>
<feature type="region of interest" description="Disordered" evidence="7">
    <location>
        <begin position="112"/>
        <end position="148"/>
    </location>
</feature>
<evidence type="ECO:0000313" key="10">
    <source>
        <dbReference type="Proteomes" id="UP001055439"/>
    </source>
</evidence>
<keyword evidence="4" id="KW-0804">Transcription</keyword>
<comment type="subcellular location">
    <subcellularLocation>
        <location evidence="1">Nucleus</location>
    </subcellularLocation>
</comment>
<evidence type="ECO:0000256" key="6">
    <source>
        <dbReference type="SAM" id="Coils"/>
    </source>
</evidence>
<dbReference type="Gene3D" id="1.20.5.170">
    <property type="match status" value="1"/>
</dbReference>
<dbReference type="AlphaFoldDB" id="A0A9E7IHG4"/>
<reference evidence="9" key="1">
    <citation type="submission" date="2022-05" db="EMBL/GenBank/DDBJ databases">
        <title>The Musa troglodytarum L. genome provides insights into the mechanism of non-climacteric behaviour and enrichment of carotenoids.</title>
        <authorList>
            <person name="Wang J."/>
        </authorList>
    </citation>
    <scope>NUCLEOTIDE SEQUENCE</scope>
    <source>
        <tissue evidence="9">Leaf</tissue>
    </source>
</reference>
<keyword evidence="2" id="KW-0805">Transcription regulation</keyword>
<feature type="region of interest" description="Disordered" evidence="7">
    <location>
        <begin position="1"/>
        <end position="32"/>
    </location>
</feature>
<dbReference type="InterPro" id="IPR046347">
    <property type="entry name" value="bZIP_sf"/>
</dbReference>
<name>A0A9E7IHG4_9LILI</name>
<keyword evidence="5" id="KW-0539">Nucleus</keyword>
<evidence type="ECO:0000256" key="3">
    <source>
        <dbReference type="ARBA" id="ARBA00023125"/>
    </source>
</evidence>
<dbReference type="GO" id="GO:0005634">
    <property type="term" value="C:nucleus"/>
    <property type="evidence" value="ECO:0007669"/>
    <property type="project" value="UniProtKB-SubCell"/>
</dbReference>
<dbReference type="InterPro" id="IPR044759">
    <property type="entry name" value="bZIP_RF2"/>
</dbReference>
<dbReference type="PANTHER" id="PTHR13690:SF86">
    <property type="entry name" value="TRANSCRIPTION FACTOR VIP1"/>
    <property type="match status" value="1"/>
</dbReference>
<feature type="domain" description="BZIP" evidence="8">
    <location>
        <begin position="168"/>
        <end position="231"/>
    </location>
</feature>
<organism evidence="9 10">
    <name type="scientific">Musa troglodytarum</name>
    <name type="common">fe'i banana</name>
    <dbReference type="NCBI Taxonomy" id="320322"/>
    <lineage>
        <taxon>Eukaryota</taxon>
        <taxon>Viridiplantae</taxon>
        <taxon>Streptophyta</taxon>
        <taxon>Embryophyta</taxon>
        <taxon>Tracheophyta</taxon>
        <taxon>Spermatophyta</taxon>
        <taxon>Magnoliopsida</taxon>
        <taxon>Liliopsida</taxon>
        <taxon>Zingiberales</taxon>
        <taxon>Musaceae</taxon>
        <taxon>Musa</taxon>
    </lineage>
</organism>
<accession>A0A9E7IHG4</accession>
<dbReference type="InterPro" id="IPR004827">
    <property type="entry name" value="bZIP"/>
</dbReference>
<dbReference type="CDD" id="cd14703">
    <property type="entry name" value="bZIP_plant_RF2"/>
    <property type="match status" value="1"/>
</dbReference>
<evidence type="ECO:0000256" key="1">
    <source>
        <dbReference type="ARBA" id="ARBA00004123"/>
    </source>
</evidence>
<dbReference type="Pfam" id="PF00170">
    <property type="entry name" value="bZIP_1"/>
    <property type="match status" value="1"/>
</dbReference>
<evidence type="ECO:0000256" key="4">
    <source>
        <dbReference type="ARBA" id="ARBA00023163"/>
    </source>
</evidence>
<proteinExistence type="predicted"/>
<sequence length="322" mass="34532">MEPSGAPTTAAHRFGQIPPQPPPNPRGGTVAGAHRRALSETFLHLSDDLLFDTDPDCGISDIDFPSLSDDNVSGGGDIAVAPAGRPVPGAHLRSLSVDNALFEGMGFQAGAAAGGGGGGAQERMGHHRRSGSMDGSISPFEGESAPPLSDYAKKAMTADKLAELSLLDPRRAKRILANRQSAARSKERKVRYTNELERKVQTLQTEATTLSAQLTLLQRDTTDLTAENRELKLRLQAMEQQAQLRNALNEALREEVQRLKIATGQLPNANGNPFNGGIQQSVPNYYSQSGRQVQHLHPSPTQMSSNGQSLNAHSPSDPMDFM</sequence>
<evidence type="ECO:0000256" key="2">
    <source>
        <dbReference type="ARBA" id="ARBA00023015"/>
    </source>
</evidence>
<dbReference type="PANTHER" id="PTHR13690">
    <property type="entry name" value="TRANSCRIPTION FACTOR POSF21-RELATED"/>
    <property type="match status" value="1"/>
</dbReference>
<dbReference type="PROSITE" id="PS50217">
    <property type="entry name" value="BZIP"/>
    <property type="match status" value="1"/>
</dbReference>
<dbReference type="EMBL" id="CP097511">
    <property type="protein sequence ID" value="URE49258.1"/>
    <property type="molecule type" value="Genomic_DNA"/>
</dbReference>
<feature type="region of interest" description="Disordered" evidence="7">
    <location>
        <begin position="267"/>
        <end position="322"/>
    </location>
</feature>
<gene>
    <name evidence="9" type="ORF">MUK42_14474</name>
</gene>
<evidence type="ECO:0000259" key="8">
    <source>
        <dbReference type="PROSITE" id="PS50217"/>
    </source>
</evidence>
<dbReference type="OrthoDB" id="1435597at2759"/>
<feature type="compositionally biased region" description="Polar residues" evidence="7">
    <location>
        <begin position="267"/>
        <end position="292"/>
    </location>
</feature>
<protein>
    <recommendedName>
        <fullName evidence="8">BZIP domain-containing protein</fullName>
    </recommendedName>
</protein>
<dbReference type="SMART" id="SM00338">
    <property type="entry name" value="BRLZ"/>
    <property type="match status" value="1"/>
</dbReference>
<dbReference type="SUPFAM" id="SSF57959">
    <property type="entry name" value="Leucine zipper domain"/>
    <property type="match status" value="1"/>
</dbReference>
<feature type="coiled-coil region" evidence="6">
    <location>
        <begin position="193"/>
        <end position="258"/>
    </location>
</feature>
<dbReference type="Proteomes" id="UP001055439">
    <property type="component" value="Chromosome 9"/>
</dbReference>
<evidence type="ECO:0000256" key="7">
    <source>
        <dbReference type="SAM" id="MobiDB-lite"/>
    </source>
</evidence>
<keyword evidence="3" id="KW-0238">DNA-binding</keyword>
<evidence type="ECO:0000256" key="5">
    <source>
        <dbReference type="ARBA" id="ARBA00023242"/>
    </source>
</evidence>
<keyword evidence="10" id="KW-1185">Reference proteome</keyword>
<evidence type="ECO:0000313" key="9">
    <source>
        <dbReference type="EMBL" id="URE49258.1"/>
    </source>
</evidence>